<evidence type="ECO:0000313" key="3">
    <source>
        <dbReference type="Proteomes" id="UP001529510"/>
    </source>
</evidence>
<dbReference type="Proteomes" id="UP001529510">
    <property type="component" value="Unassembled WGS sequence"/>
</dbReference>
<organism evidence="2 3">
    <name type="scientific">Cirrhinus mrigala</name>
    <name type="common">Mrigala</name>
    <dbReference type="NCBI Taxonomy" id="683832"/>
    <lineage>
        <taxon>Eukaryota</taxon>
        <taxon>Metazoa</taxon>
        <taxon>Chordata</taxon>
        <taxon>Craniata</taxon>
        <taxon>Vertebrata</taxon>
        <taxon>Euteleostomi</taxon>
        <taxon>Actinopterygii</taxon>
        <taxon>Neopterygii</taxon>
        <taxon>Teleostei</taxon>
        <taxon>Ostariophysi</taxon>
        <taxon>Cypriniformes</taxon>
        <taxon>Cyprinidae</taxon>
        <taxon>Labeoninae</taxon>
        <taxon>Labeonini</taxon>
        <taxon>Cirrhinus</taxon>
    </lineage>
</organism>
<evidence type="ECO:0000259" key="1">
    <source>
        <dbReference type="Pfam" id="PF08778"/>
    </source>
</evidence>
<dbReference type="AlphaFoldDB" id="A0ABD0NLJ0"/>
<proteinExistence type="predicted"/>
<dbReference type="InterPro" id="IPR014887">
    <property type="entry name" value="HIF-1_CTAD"/>
</dbReference>
<reference evidence="2 3" key="1">
    <citation type="submission" date="2024-05" db="EMBL/GenBank/DDBJ databases">
        <title>Genome sequencing and assembly of Indian major carp, Cirrhinus mrigala (Hamilton, 1822).</title>
        <authorList>
            <person name="Mohindra V."/>
            <person name="Chowdhury L.M."/>
            <person name="Lal K."/>
            <person name="Jena J.K."/>
        </authorList>
    </citation>
    <scope>NUCLEOTIDE SEQUENCE [LARGE SCALE GENOMIC DNA]</scope>
    <source>
        <strain evidence="2">CM1030</strain>
        <tissue evidence="2">Blood</tissue>
    </source>
</reference>
<name>A0ABD0NLJ0_CIRMR</name>
<feature type="domain" description="HIF-1 alpha C-terminal transactivation" evidence="1">
    <location>
        <begin position="22"/>
        <end position="56"/>
    </location>
</feature>
<dbReference type="Pfam" id="PF08778">
    <property type="entry name" value="HIF-1a_CTAD"/>
    <property type="match status" value="1"/>
</dbReference>
<accession>A0ABD0NLJ0</accession>
<dbReference type="EMBL" id="JAMKFB020000021">
    <property type="protein sequence ID" value="KAL0162562.1"/>
    <property type="molecule type" value="Genomic_DNA"/>
</dbReference>
<sequence length="56" mass="6148">NPKRHPQNRRHHADVKALPAPLTLPVLSGLECEVNAPLDPTSYLLQGTEIIAVLDQ</sequence>
<feature type="non-terminal residue" evidence="2">
    <location>
        <position position="56"/>
    </location>
</feature>
<gene>
    <name evidence="2" type="ORF">M9458_041958</name>
</gene>
<protein>
    <recommendedName>
        <fullName evidence="1">HIF-1 alpha C-terminal transactivation domain-containing protein</fullName>
    </recommendedName>
</protein>
<feature type="non-terminal residue" evidence="2">
    <location>
        <position position="1"/>
    </location>
</feature>
<comment type="caution">
    <text evidence="2">The sequence shown here is derived from an EMBL/GenBank/DDBJ whole genome shotgun (WGS) entry which is preliminary data.</text>
</comment>
<keyword evidence="3" id="KW-1185">Reference proteome</keyword>
<evidence type="ECO:0000313" key="2">
    <source>
        <dbReference type="EMBL" id="KAL0162562.1"/>
    </source>
</evidence>